<evidence type="ECO:0000256" key="2">
    <source>
        <dbReference type="ARBA" id="ARBA00022670"/>
    </source>
</evidence>
<evidence type="ECO:0000259" key="7">
    <source>
        <dbReference type="PROSITE" id="PS50004"/>
    </source>
</evidence>
<evidence type="ECO:0000313" key="10">
    <source>
        <dbReference type="Proteomes" id="UP000728185"/>
    </source>
</evidence>
<dbReference type="InterPro" id="IPR038765">
    <property type="entry name" value="Papain-like_cys_pep_sf"/>
</dbReference>
<dbReference type="PRINTS" id="PR00704">
    <property type="entry name" value="CALPAIN"/>
</dbReference>
<evidence type="ECO:0000256" key="3">
    <source>
        <dbReference type="ARBA" id="ARBA00022801"/>
    </source>
</evidence>
<dbReference type="InterPro" id="IPR035892">
    <property type="entry name" value="C2_domain_sf"/>
</dbReference>
<gene>
    <name evidence="9" type="ORF">FBUS_06285</name>
</gene>
<dbReference type="GO" id="GO:0005737">
    <property type="term" value="C:cytoplasm"/>
    <property type="evidence" value="ECO:0007669"/>
    <property type="project" value="TreeGrafter"/>
</dbReference>
<dbReference type="CDD" id="cd00030">
    <property type="entry name" value="C2"/>
    <property type="match status" value="1"/>
</dbReference>
<accession>A0A8E0RJB4</accession>
<dbReference type="InterPro" id="IPR022684">
    <property type="entry name" value="Calpain_cysteine_protease"/>
</dbReference>
<dbReference type="SMART" id="SM00230">
    <property type="entry name" value="CysPc"/>
    <property type="match status" value="1"/>
</dbReference>
<dbReference type="OrthoDB" id="424753at2759"/>
<dbReference type="InterPro" id="IPR022682">
    <property type="entry name" value="Calpain_domain_III"/>
</dbReference>
<dbReference type="InterPro" id="IPR001300">
    <property type="entry name" value="Peptidase_C2_calpain_cat"/>
</dbReference>
<dbReference type="Gene3D" id="2.60.40.150">
    <property type="entry name" value="C2 domain"/>
    <property type="match status" value="1"/>
</dbReference>
<dbReference type="SUPFAM" id="SSF49758">
    <property type="entry name" value="Calpain large subunit, middle domain (domain III)"/>
    <property type="match status" value="1"/>
</dbReference>
<name>A0A8E0RJB4_9TREM</name>
<feature type="domain" description="C2" evidence="7">
    <location>
        <begin position="542"/>
        <end position="664"/>
    </location>
</feature>
<dbReference type="AlphaFoldDB" id="A0A8E0RJB4"/>
<keyword evidence="3" id="KW-0378">Hydrolase</keyword>
<dbReference type="SMART" id="SM00720">
    <property type="entry name" value="calpain_III"/>
    <property type="match status" value="1"/>
</dbReference>
<dbReference type="SMART" id="SM00239">
    <property type="entry name" value="C2"/>
    <property type="match status" value="1"/>
</dbReference>
<comment type="caution">
    <text evidence="9">The sequence shown here is derived from an EMBL/GenBank/DDBJ whole genome shotgun (WGS) entry which is preliminary data.</text>
</comment>
<comment type="caution">
    <text evidence="5">Lacks conserved residue(s) required for the propagation of feature annotation.</text>
</comment>
<evidence type="ECO:0000256" key="4">
    <source>
        <dbReference type="ARBA" id="ARBA00022807"/>
    </source>
</evidence>
<evidence type="ECO:0000256" key="6">
    <source>
        <dbReference type="SAM" id="MobiDB-lite"/>
    </source>
</evidence>
<dbReference type="EMBL" id="LUCM01011222">
    <property type="protein sequence ID" value="KAA0184267.1"/>
    <property type="molecule type" value="Genomic_DNA"/>
</dbReference>
<dbReference type="PANTHER" id="PTHR10183:SF379">
    <property type="entry name" value="CALPAIN-5"/>
    <property type="match status" value="1"/>
</dbReference>
<keyword evidence="2" id="KW-0645">Protease</keyword>
<dbReference type="Gene3D" id="2.60.120.380">
    <property type="match status" value="1"/>
</dbReference>
<dbReference type="PROSITE" id="PS50004">
    <property type="entry name" value="C2"/>
    <property type="match status" value="1"/>
</dbReference>
<dbReference type="Proteomes" id="UP000728185">
    <property type="component" value="Unassembled WGS sequence"/>
</dbReference>
<sequence>MALFKKAKDYKGQDYGELRKQQLQRGVQFVDDEFPLESMGIYGVPISEVELKRPTDLVSVPCLRCPENYSGLKKGFVNNINILLAFTSLKSCPKLWSKVVVDVDSQNYSPEHPDEHPGIFHFRIWQEGSFVDVTIDDRLPCSGGKLLSVASSQASEFWPALLEKAYAKLLGGYEKLEYSRLDEILMDLTGGVTECIGFEKLHDAPAMKQVEFYEKLVQAIDEGTIILFCTDALMTAVEKGQPSNNGSGSLPPTISNPDGEPTDFCAPGPMNLQMDQQTGLCARYGYLLTRLCAVPKDTSLFGAFLDAFRRAGDCPIRTRLLRLRCPLTVVEGGSGLGEWIGPYSSTSPEWEELDLDVRRRLRLAFDSESEFWIPLSDALRHMAGAIICRMPDTGLINLKGRTWQLNEHHGAWHGHQAGGSIRYRDTFLDNPQYTFDITNDSEEVLLALVRKYDRDPITLVIQPDKNPAPIGMGLFQVEKNRTTRLHRLAFARIVHVEAARPYRVSFIRGLLSVGRYVVIPFLEEPLSCAAYLLRLYLPKRTSSHELTLDVPLSSGFDFLYGALKQAVRVHILSASNLLWPDGKNPPSPYCQVNSEDNAVRTVTRTGTNNPIWDETFVFYRRRPTKIPITIVIMDKRTIGFDVFLGRHCFKETEVNQPGQQEIALYGRDTKEERFMRMKGSLLVEFHTVSCENFMEI</sequence>
<feature type="domain" description="Calpain catalytic" evidence="8">
    <location>
        <begin position="28"/>
        <end position="391"/>
    </location>
</feature>
<keyword evidence="4" id="KW-0788">Thiol protease</keyword>
<dbReference type="Gene3D" id="3.90.70.10">
    <property type="entry name" value="Cysteine proteinases"/>
    <property type="match status" value="1"/>
</dbReference>
<keyword evidence="10" id="KW-1185">Reference proteome</keyword>
<dbReference type="GO" id="GO:0006508">
    <property type="term" value="P:proteolysis"/>
    <property type="evidence" value="ECO:0007669"/>
    <property type="project" value="UniProtKB-KW"/>
</dbReference>
<dbReference type="PROSITE" id="PS50203">
    <property type="entry name" value="CALPAIN_CAT"/>
    <property type="match status" value="1"/>
</dbReference>
<organism evidence="9 10">
    <name type="scientific">Fasciolopsis buskii</name>
    <dbReference type="NCBI Taxonomy" id="27845"/>
    <lineage>
        <taxon>Eukaryota</taxon>
        <taxon>Metazoa</taxon>
        <taxon>Spiralia</taxon>
        <taxon>Lophotrochozoa</taxon>
        <taxon>Platyhelminthes</taxon>
        <taxon>Trematoda</taxon>
        <taxon>Digenea</taxon>
        <taxon>Plagiorchiida</taxon>
        <taxon>Echinostomata</taxon>
        <taxon>Echinostomatoidea</taxon>
        <taxon>Fasciolidae</taxon>
        <taxon>Fasciolopsis</taxon>
    </lineage>
</organism>
<dbReference type="Pfam" id="PF00168">
    <property type="entry name" value="C2"/>
    <property type="match status" value="1"/>
</dbReference>
<proteinExistence type="inferred from homology"/>
<dbReference type="SUPFAM" id="SSF49562">
    <property type="entry name" value="C2 domain (Calcium/lipid-binding domain, CaLB)"/>
    <property type="match status" value="1"/>
</dbReference>
<evidence type="ECO:0000259" key="8">
    <source>
        <dbReference type="PROSITE" id="PS50203"/>
    </source>
</evidence>
<evidence type="ECO:0000256" key="5">
    <source>
        <dbReference type="PROSITE-ProRule" id="PRU00239"/>
    </source>
</evidence>
<dbReference type="InterPro" id="IPR036213">
    <property type="entry name" value="Calpain_III_sf"/>
</dbReference>
<dbReference type="InterPro" id="IPR022683">
    <property type="entry name" value="Calpain_III"/>
</dbReference>
<dbReference type="GO" id="GO:0004198">
    <property type="term" value="F:calcium-dependent cysteine-type endopeptidase activity"/>
    <property type="evidence" value="ECO:0007669"/>
    <property type="project" value="InterPro"/>
</dbReference>
<dbReference type="PANTHER" id="PTHR10183">
    <property type="entry name" value="CALPAIN"/>
    <property type="match status" value="1"/>
</dbReference>
<feature type="compositionally biased region" description="Polar residues" evidence="6">
    <location>
        <begin position="241"/>
        <end position="256"/>
    </location>
</feature>
<dbReference type="SUPFAM" id="SSF54001">
    <property type="entry name" value="Cysteine proteinases"/>
    <property type="match status" value="1"/>
</dbReference>
<reference evidence="9" key="1">
    <citation type="submission" date="2019-05" db="EMBL/GenBank/DDBJ databases">
        <title>Annotation for the trematode Fasciolopsis buski.</title>
        <authorList>
            <person name="Choi Y.-J."/>
        </authorList>
    </citation>
    <scope>NUCLEOTIDE SEQUENCE</scope>
    <source>
        <strain evidence="9">HT</strain>
        <tissue evidence="9">Whole worm</tissue>
    </source>
</reference>
<dbReference type="Pfam" id="PF00648">
    <property type="entry name" value="Peptidase_C2"/>
    <property type="match status" value="1"/>
</dbReference>
<evidence type="ECO:0000256" key="1">
    <source>
        <dbReference type="ARBA" id="ARBA00007623"/>
    </source>
</evidence>
<feature type="region of interest" description="Disordered" evidence="6">
    <location>
        <begin position="240"/>
        <end position="261"/>
    </location>
</feature>
<evidence type="ECO:0000313" key="9">
    <source>
        <dbReference type="EMBL" id="KAA0184267.1"/>
    </source>
</evidence>
<dbReference type="InterPro" id="IPR000008">
    <property type="entry name" value="C2_dom"/>
</dbReference>
<comment type="similarity">
    <text evidence="1">Belongs to the peptidase C2 family.</text>
</comment>
<dbReference type="Pfam" id="PF01067">
    <property type="entry name" value="Calpain_III"/>
    <property type="match status" value="1"/>
</dbReference>
<protein>
    <submittedName>
        <fullName evidence="9">Calpain-5</fullName>
    </submittedName>
</protein>